<dbReference type="EMBL" id="BMFA01000004">
    <property type="protein sequence ID" value="GGB45352.1"/>
    <property type="molecule type" value="Genomic_DNA"/>
</dbReference>
<comment type="caution">
    <text evidence="11">The sequence shown here is derived from an EMBL/GenBank/DDBJ whole genome shotgun (WGS) entry which is preliminary data.</text>
</comment>
<feature type="binding site" evidence="9">
    <location>
        <position position="105"/>
    </location>
    <ligand>
        <name>ATP</name>
        <dbReference type="ChEBI" id="CHEBI:30616"/>
    </ligand>
</feature>
<keyword evidence="5 9" id="KW-0067">ATP-binding</keyword>
<dbReference type="Pfam" id="PF01467">
    <property type="entry name" value="CTP_transf_like"/>
    <property type="match status" value="1"/>
</dbReference>
<keyword evidence="6 9" id="KW-0460">Magnesium</keyword>
<feature type="domain" description="Cytidyltransferase-like" evidence="10">
    <location>
        <begin position="6"/>
        <end position="140"/>
    </location>
</feature>
<dbReference type="NCBIfam" id="TIGR00125">
    <property type="entry name" value="cyt_tran_rel"/>
    <property type="match status" value="1"/>
</dbReference>
<evidence type="ECO:0000256" key="6">
    <source>
        <dbReference type="ARBA" id="ARBA00022842"/>
    </source>
</evidence>
<name>A0A916WZR0_9HYPH</name>
<feature type="binding site" evidence="9">
    <location>
        <begin position="130"/>
        <end position="136"/>
    </location>
    <ligand>
        <name>ATP</name>
        <dbReference type="ChEBI" id="CHEBI:30616"/>
    </ligand>
</feature>
<reference evidence="11" key="1">
    <citation type="journal article" date="2014" name="Int. J. Syst. Evol. Microbiol.">
        <title>Complete genome sequence of Corynebacterium casei LMG S-19264T (=DSM 44701T), isolated from a smear-ripened cheese.</title>
        <authorList>
            <consortium name="US DOE Joint Genome Institute (JGI-PGF)"/>
            <person name="Walter F."/>
            <person name="Albersmeier A."/>
            <person name="Kalinowski J."/>
            <person name="Ruckert C."/>
        </authorList>
    </citation>
    <scope>NUCLEOTIDE SEQUENCE</scope>
    <source>
        <strain evidence="11">CGMCC 1.12426</strain>
    </source>
</reference>
<feature type="binding site" evidence="9">
    <location>
        <position position="42"/>
    </location>
    <ligand>
        <name>substrate</name>
    </ligand>
</feature>
<evidence type="ECO:0000256" key="3">
    <source>
        <dbReference type="ARBA" id="ARBA00022695"/>
    </source>
</evidence>
<dbReference type="CDD" id="cd02163">
    <property type="entry name" value="PPAT"/>
    <property type="match status" value="1"/>
</dbReference>
<dbReference type="PANTHER" id="PTHR21342">
    <property type="entry name" value="PHOSPHOPANTETHEINE ADENYLYLTRANSFERASE"/>
    <property type="match status" value="1"/>
</dbReference>
<evidence type="ECO:0000256" key="1">
    <source>
        <dbReference type="ARBA" id="ARBA00022490"/>
    </source>
</evidence>
<feature type="binding site" evidence="9">
    <location>
        <position position="18"/>
    </location>
    <ligand>
        <name>ATP</name>
        <dbReference type="ChEBI" id="CHEBI:30616"/>
    </ligand>
</feature>
<dbReference type="GO" id="GO:0015937">
    <property type="term" value="P:coenzyme A biosynthetic process"/>
    <property type="evidence" value="ECO:0007669"/>
    <property type="project" value="UniProtKB-UniRule"/>
</dbReference>
<dbReference type="AlphaFoldDB" id="A0A916WZR0"/>
<dbReference type="HAMAP" id="MF_00151">
    <property type="entry name" value="PPAT_bact"/>
    <property type="match status" value="1"/>
</dbReference>
<dbReference type="OrthoDB" id="9806661at2"/>
<gene>
    <name evidence="9 11" type="primary">coaD</name>
    <name evidence="11" type="ORF">GCM10011316_16740</name>
</gene>
<evidence type="ECO:0000256" key="4">
    <source>
        <dbReference type="ARBA" id="ARBA00022741"/>
    </source>
</evidence>
<comment type="subcellular location">
    <subcellularLocation>
        <location evidence="9">Cytoplasm</location>
    </subcellularLocation>
</comment>
<accession>A0A916WZR0</accession>
<comment type="similarity">
    <text evidence="9">Belongs to the bacterial CoaD family.</text>
</comment>
<reference evidence="11" key="2">
    <citation type="submission" date="2020-09" db="EMBL/GenBank/DDBJ databases">
        <authorList>
            <person name="Sun Q."/>
            <person name="Zhou Y."/>
        </authorList>
    </citation>
    <scope>NUCLEOTIDE SEQUENCE</scope>
    <source>
        <strain evidence="11">CGMCC 1.12426</strain>
    </source>
</reference>
<keyword evidence="1 9" id="KW-0963">Cytoplasm</keyword>
<feature type="binding site" evidence="9">
    <location>
        <position position="94"/>
    </location>
    <ligand>
        <name>substrate</name>
    </ligand>
</feature>
<comment type="subunit">
    <text evidence="9">Homohexamer.</text>
</comment>
<dbReference type="InterPro" id="IPR001980">
    <property type="entry name" value="PPAT"/>
</dbReference>
<dbReference type="Proteomes" id="UP000605148">
    <property type="component" value="Unassembled WGS sequence"/>
</dbReference>
<evidence type="ECO:0000256" key="7">
    <source>
        <dbReference type="ARBA" id="ARBA00022993"/>
    </source>
</evidence>
<feature type="binding site" evidence="9">
    <location>
        <position position="80"/>
    </location>
    <ligand>
        <name>substrate</name>
    </ligand>
</feature>
<keyword evidence="2 9" id="KW-0808">Transferase</keyword>
<dbReference type="Gene3D" id="3.40.50.620">
    <property type="entry name" value="HUPs"/>
    <property type="match status" value="1"/>
</dbReference>
<dbReference type="EC" id="2.7.7.3" evidence="9"/>
<comment type="function">
    <text evidence="9">Reversibly transfers an adenylyl group from ATP to 4'-phosphopantetheine, yielding dephospho-CoA (dPCoA) and pyrophosphate.</text>
</comment>
<evidence type="ECO:0000256" key="2">
    <source>
        <dbReference type="ARBA" id="ARBA00022679"/>
    </source>
</evidence>
<comment type="pathway">
    <text evidence="9">Cofactor biosynthesis; coenzyme A biosynthesis; CoA from (R)-pantothenate: step 4/5.</text>
</comment>
<proteinExistence type="inferred from homology"/>
<feature type="binding site" evidence="9">
    <location>
        <position position="10"/>
    </location>
    <ligand>
        <name>substrate</name>
    </ligand>
</feature>
<feature type="binding site" evidence="9">
    <location>
        <begin position="95"/>
        <end position="97"/>
    </location>
    <ligand>
        <name>ATP</name>
        <dbReference type="ChEBI" id="CHEBI:30616"/>
    </ligand>
</feature>
<dbReference type="GO" id="GO:0005524">
    <property type="term" value="F:ATP binding"/>
    <property type="evidence" value="ECO:0007669"/>
    <property type="project" value="UniProtKB-KW"/>
</dbReference>
<protein>
    <recommendedName>
        <fullName evidence="9">Phosphopantetheine adenylyltransferase</fullName>
        <ecNumber evidence="9">2.7.7.3</ecNumber>
    </recommendedName>
    <alternativeName>
        <fullName evidence="9">Dephospho-CoA pyrophosphorylase</fullName>
    </alternativeName>
    <alternativeName>
        <fullName evidence="9">Pantetheine-phosphate adenylyltransferase</fullName>
        <shortName evidence="9">PPAT</shortName>
    </alternativeName>
</protein>
<keyword evidence="7 9" id="KW-0173">Coenzyme A biosynthesis</keyword>
<dbReference type="InterPro" id="IPR014729">
    <property type="entry name" value="Rossmann-like_a/b/a_fold"/>
</dbReference>
<dbReference type="RefSeq" id="WP_150495608.1">
    <property type="nucleotide sequence ID" value="NZ_BMFA01000004.1"/>
</dbReference>
<comment type="catalytic activity">
    <reaction evidence="8 9">
        <text>(R)-4'-phosphopantetheine + ATP + H(+) = 3'-dephospho-CoA + diphosphate</text>
        <dbReference type="Rhea" id="RHEA:19801"/>
        <dbReference type="ChEBI" id="CHEBI:15378"/>
        <dbReference type="ChEBI" id="CHEBI:30616"/>
        <dbReference type="ChEBI" id="CHEBI:33019"/>
        <dbReference type="ChEBI" id="CHEBI:57328"/>
        <dbReference type="ChEBI" id="CHEBI:61723"/>
        <dbReference type="EC" id="2.7.7.3"/>
    </reaction>
</comment>
<dbReference type="PANTHER" id="PTHR21342:SF1">
    <property type="entry name" value="PHOSPHOPANTETHEINE ADENYLYLTRANSFERASE"/>
    <property type="match status" value="1"/>
</dbReference>
<keyword evidence="4 9" id="KW-0547">Nucleotide-binding</keyword>
<feature type="binding site" evidence="9">
    <location>
        <begin position="10"/>
        <end position="11"/>
    </location>
    <ligand>
        <name>ATP</name>
        <dbReference type="ChEBI" id="CHEBI:30616"/>
    </ligand>
</feature>
<evidence type="ECO:0000256" key="5">
    <source>
        <dbReference type="ARBA" id="ARBA00022840"/>
    </source>
</evidence>
<dbReference type="GO" id="GO:0004595">
    <property type="term" value="F:pantetheine-phosphate adenylyltransferase activity"/>
    <property type="evidence" value="ECO:0007669"/>
    <property type="project" value="UniProtKB-UniRule"/>
</dbReference>
<evidence type="ECO:0000313" key="11">
    <source>
        <dbReference type="EMBL" id="GGB45352.1"/>
    </source>
</evidence>
<dbReference type="SUPFAM" id="SSF52374">
    <property type="entry name" value="Nucleotidylyl transferase"/>
    <property type="match status" value="1"/>
</dbReference>
<keyword evidence="12" id="KW-1185">Reference proteome</keyword>
<sequence length="174" mass="18569">MNHTALYPGSFDPITNGHLDILHQSLALADRVVVAIGIHPGKAPLFSFEERVEMIHTAAREAFGSQDAARIEVIAFSNLVIETARQHGAAYLVRGLRDGTDLDYEMQMAGMNGTLEPSIRTVFLPASPMVRHITATLVRQIAKMGGDITAFVPPSVVPSLVALASGTPATDPGN</sequence>
<dbReference type="PRINTS" id="PR01020">
    <property type="entry name" value="LPSBIOSNTHSS"/>
</dbReference>
<dbReference type="GO" id="GO:0005737">
    <property type="term" value="C:cytoplasm"/>
    <property type="evidence" value="ECO:0007669"/>
    <property type="project" value="UniProtKB-SubCell"/>
</dbReference>
<dbReference type="InterPro" id="IPR004821">
    <property type="entry name" value="Cyt_trans-like"/>
</dbReference>
<evidence type="ECO:0000256" key="8">
    <source>
        <dbReference type="ARBA" id="ARBA00029346"/>
    </source>
</evidence>
<organism evidence="11 12">
    <name type="scientific">Roseibium aquae</name>
    <dbReference type="NCBI Taxonomy" id="1323746"/>
    <lineage>
        <taxon>Bacteria</taxon>
        <taxon>Pseudomonadati</taxon>
        <taxon>Pseudomonadota</taxon>
        <taxon>Alphaproteobacteria</taxon>
        <taxon>Hyphomicrobiales</taxon>
        <taxon>Stappiaceae</taxon>
        <taxon>Roseibium</taxon>
    </lineage>
</organism>
<feature type="site" description="Transition state stabilizer" evidence="9">
    <location>
        <position position="18"/>
    </location>
</feature>
<comment type="cofactor">
    <cofactor evidence="9">
        <name>Mg(2+)</name>
        <dbReference type="ChEBI" id="CHEBI:18420"/>
    </cofactor>
</comment>
<keyword evidence="3 9" id="KW-0548">Nucleotidyltransferase</keyword>
<evidence type="ECO:0000259" key="10">
    <source>
        <dbReference type="Pfam" id="PF01467"/>
    </source>
</evidence>
<evidence type="ECO:0000313" key="12">
    <source>
        <dbReference type="Proteomes" id="UP000605148"/>
    </source>
</evidence>
<dbReference type="NCBIfam" id="TIGR01510">
    <property type="entry name" value="coaD_prev_kdtB"/>
    <property type="match status" value="1"/>
</dbReference>
<evidence type="ECO:0000256" key="9">
    <source>
        <dbReference type="HAMAP-Rule" id="MF_00151"/>
    </source>
</evidence>